<keyword evidence="1" id="KW-0472">Membrane</keyword>
<keyword evidence="2" id="KW-0969">Cilium</keyword>
<dbReference type="EMBL" id="ACFY01000091">
    <property type="protein sequence ID" value="EEG93885.1"/>
    <property type="molecule type" value="Genomic_DNA"/>
</dbReference>
<feature type="transmembrane region" description="Helical" evidence="1">
    <location>
        <begin position="35"/>
        <end position="56"/>
    </location>
</feature>
<dbReference type="AlphaFoldDB" id="C0FU69"/>
<organism evidence="2 3">
    <name type="scientific">Roseburia inulinivorans DSM 16841</name>
    <dbReference type="NCBI Taxonomy" id="622312"/>
    <lineage>
        <taxon>Bacteria</taxon>
        <taxon>Bacillati</taxon>
        <taxon>Bacillota</taxon>
        <taxon>Clostridia</taxon>
        <taxon>Lachnospirales</taxon>
        <taxon>Lachnospiraceae</taxon>
        <taxon>Roseburia</taxon>
    </lineage>
</organism>
<reference evidence="2 3" key="1">
    <citation type="submission" date="2009-02" db="EMBL/GenBank/DDBJ databases">
        <authorList>
            <person name="Fulton L."/>
            <person name="Clifton S."/>
            <person name="Fulton B."/>
            <person name="Xu J."/>
            <person name="Minx P."/>
            <person name="Pepin K.H."/>
            <person name="Johnson M."/>
            <person name="Bhonagiri V."/>
            <person name="Nash W.E."/>
            <person name="Mardis E.R."/>
            <person name="Wilson R.K."/>
        </authorList>
    </citation>
    <scope>NUCLEOTIDE SEQUENCE [LARGE SCALE GENOMIC DNA]</scope>
    <source>
        <strain evidence="2 3">DSM 16841</strain>
    </source>
</reference>
<dbReference type="InterPro" id="IPR013373">
    <property type="entry name" value="Flagellin/pilin_N_arc"/>
</dbReference>
<sequence>MRRNRKMRTLDRLYIGGKTRMAQFINGLKRDESGVSSIVATVLLILIVVLLTAIFWDNLQKWFEDIWKRILGESI</sequence>
<keyword evidence="1" id="KW-0812">Transmembrane</keyword>
<proteinExistence type="predicted"/>
<accession>C0FU69</accession>
<dbReference type="NCBIfam" id="TIGR02537">
    <property type="entry name" value="arch_flag_Nterm"/>
    <property type="match status" value="1"/>
</dbReference>
<gene>
    <name evidence="2" type="ORF">ROSEINA2194_02290</name>
</gene>
<evidence type="ECO:0000313" key="3">
    <source>
        <dbReference type="Proteomes" id="UP000003561"/>
    </source>
</evidence>
<protein>
    <submittedName>
        <fullName evidence="2">Archaeal flagellin N-terminal-like domain protein</fullName>
    </submittedName>
</protein>
<evidence type="ECO:0000313" key="2">
    <source>
        <dbReference type="EMBL" id="EEG93885.1"/>
    </source>
</evidence>
<reference evidence="2 3" key="2">
    <citation type="submission" date="2009-03" db="EMBL/GenBank/DDBJ databases">
        <title>Draft genome sequence of Roseburia inulinivorans (DSM 16841).</title>
        <authorList>
            <person name="Sudarsanam P."/>
            <person name="Ley R."/>
            <person name="Guruge J."/>
            <person name="Turnbaugh P.J."/>
            <person name="Mahowald M."/>
            <person name="Liep D."/>
            <person name="Gordon J."/>
        </authorList>
    </citation>
    <scope>NUCLEOTIDE SEQUENCE [LARGE SCALE GENOMIC DNA]</scope>
    <source>
        <strain evidence="2 3">DSM 16841</strain>
    </source>
</reference>
<evidence type="ECO:0000256" key="1">
    <source>
        <dbReference type="SAM" id="Phobius"/>
    </source>
</evidence>
<keyword evidence="2" id="KW-0282">Flagellum</keyword>
<name>C0FU69_9FIRM</name>
<dbReference type="Proteomes" id="UP000003561">
    <property type="component" value="Unassembled WGS sequence"/>
</dbReference>
<keyword evidence="2" id="KW-0966">Cell projection</keyword>
<comment type="caution">
    <text evidence="2">The sequence shown here is derived from an EMBL/GenBank/DDBJ whole genome shotgun (WGS) entry which is preliminary data.</text>
</comment>
<keyword evidence="1" id="KW-1133">Transmembrane helix</keyword>